<evidence type="ECO:0000256" key="4">
    <source>
        <dbReference type="ARBA" id="ARBA00005005"/>
    </source>
</evidence>
<evidence type="ECO:0000259" key="20">
    <source>
        <dbReference type="Pfam" id="PF00725"/>
    </source>
</evidence>
<dbReference type="Gene3D" id="3.90.226.10">
    <property type="entry name" value="2-enoyl-CoA Hydratase, Chain A, domain 1"/>
    <property type="match status" value="2"/>
</dbReference>
<dbReference type="FunFam" id="3.40.50.720:FF:000009">
    <property type="entry name" value="Fatty oxidation complex, alpha subunit"/>
    <property type="match status" value="1"/>
</dbReference>
<comment type="catalytic activity">
    <reaction evidence="1">
        <text>a (3Z)-enoyl-CoA = a 4-saturated (2E)-enoyl-CoA</text>
        <dbReference type="Rhea" id="RHEA:45900"/>
        <dbReference type="ChEBI" id="CHEBI:85097"/>
        <dbReference type="ChEBI" id="CHEBI:85489"/>
        <dbReference type="EC" id="5.3.3.8"/>
    </reaction>
</comment>
<comment type="similarity">
    <text evidence="19">Belongs to the enoyl-CoA hydratase/isomerase family.</text>
</comment>
<name>A0A3L6QDI0_PANMI</name>
<dbReference type="GO" id="GO:0070403">
    <property type="term" value="F:NAD+ binding"/>
    <property type="evidence" value="ECO:0007669"/>
    <property type="project" value="InterPro"/>
</dbReference>
<keyword evidence="13" id="KW-0413">Isomerase</keyword>
<keyword evidence="10" id="KW-0520">NAD</keyword>
<dbReference type="PANTHER" id="PTHR23309:SF49">
    <property type="entry name" value="PEROXISOMAL BIFUNCTIONAL ENZYME"/>
    <property type="match status" value="1"/>
</dbReference>
<feature type="domain" description="3-hydroxyacyl-CoA dehydrogenase NAD binding" evidence="21">
    <location>
        <begin position="224"/>
        <end position="402"/>
    </location>
</feature>
<evidence type="ECO:0000256" key="12">
    <source>
        <dbReference type="ARBA" id="ARBA00023140"/>
    </source>
</evidence>
<evidence type="ECO:0000256" key="19">
    <source>
        <dbReference type="RuleBase" id="RU003707"/>
    </source>
</evidence>
<feature type="domain" description="3-hydroxyacyl-CoA dehydrogenase C-terminal" evidence="20">
    <location>
        <begin position="405"/>
        <end position="498"/>
    </location>
</feature>
<dbReference type="UniPathway" id="UPA00659"/>
<evidence type="ECO:0000256" key="2">
    <source>
        <dbReference type="ARBA" id="ARBA00000765"/>
    </source>
</evidence>
<keyword evidence="12" id="KW-0576">Peroxisome</keyword>
<keyword evidence="23" id="KW-1185">Reference proteome</keyword>
<dbReference type="InterPro" id="IPR018376">
    <property type="entry name" value="Enoyl-CoA_hyd/isom_CS"/>
</dbReference>
<evidence type="ECO:0000256" key="18">
    <source>
        <dbReference type="ARBA" id="ARBA00023717"/>
    </source>
</evidence>
<dbReference type="STRING" id="4540.A0A3L6QDI0"/>
<evidence type="ECO:0000256" key="1">
    <source>
        <dbReference type="ARBA" id="ARBA00000452"/>
    </source>
</evidence>
<dbReference type="GO" id="GO:0004300">
    <property type="term" value="F:enoyl-CoA hydratase activity"/>
    <property type="evidence" value="ECO:0007669"/>
    <property type="project" value="UniProtKB-EC"/>
</dbReference>
<dbReference type="InterPro" id="IPR006108">
    <property type="entry name" value="3HC_DH_C"/>
</dbReference>
<accession>A0A3L6QDI0</accession>
<dbReference type="Proteomes" id="UP000275267">
    <property type="component" value="Unassembled WGS sequence"/>
</dbReference>
<evidence type="ECO:0000256" key="14">
    <source>
        <dbReference type="ARBA" id="ARBA00023239"/>
    </source>
</evidence>
<comment type="similarity">
    <text evidence="6">In the N-terminal section; belongs to the enoyl-CoA hydratase/isomerase family.</text>
</comment>
<keyword evidence="15" id="KW-0511">Multifunctional enzyme</keyword>
<organism evidence="22 23">
    <name type="scientific">Panicum miliaceum</name>
    <name type="common">Proso millet</name>
    <name type="synonym">Broomcorn millet</name>
    <dbReference type="NCBI Taxonomy" id="4540"/>
    <lineage>
        <taxon>Eukaryota</taxon>
        <taxon>Viridiplantae</taxon>
        <taxon>Streptophyta</taxon>
        <taxon>Embryophyta</taxon>
        <taxon>Tracheophyta</taxon>
        <taxon>Spermatophyta</taxon>
        <taxon>Magnoliopsida</taxon>
        <taxon>Liliopsida</taxon>
        <taxon>Poales</taxon>
        <taxon>Poaceae</taxon>
        <taxon>PACMAD clade</taxon>
        <taxon>Panicoideae</taxon>
        <taxon>Panicodae</taxon>
        <taxon>Paniceae</taxon>
        <taxon>Panicinae</taxon>
        <taxon>Panicum</taxon>
        <taxon>Panicum sect. Panicum</taxon>
    </lineage>
</organism>
<comment type="caution">
    <text evidence="22">The sequence shown here is derived from an EMBL/GenBank/DDBJ whole genome shotgun (WGS) entry which is preliminary data.</text>
</comment>
<dbReference type="InterPro" id="IPR006176">
    <property type="entry name" value="3-OHacyl-CoA_DH_NAD-bd"/>
</dbReference>
<dbReference type="GO" id="GO:0005777">
    <property type="term" value="C:peroxisome"/>
    <property type="evidence" value="ECO:0007669"/>
    <property type="project" value="UniProtKB-SubCell"/>
</dbReference>
<dbReference type="GO" id="GO:0006635">
    <property type="term" value="P:fatty acid beta-oxidation"/>
    <property type="evidence" value="ECO:0007669"/>
    <property type="project" value="UniProtKB-UniPathway"/>
</dbReference>
<dbReference type="Pfam" id="PF00378">
    <property type="entry name" value="ECH_1"/>
    <property type="match status" value="1"/>
</dbReference>
<dbReference type="SUPFAM" id="SSF48179">
    <property type="entry name" value="6-phosphogluconate dehydrogenase C-terminal domain-like"/>
    <property type="match status" value="2"/>
</dbReference>
<dbReference type="FunFam" id="1.10.1040.50:FF:000004">
    <property type="entry name" value="Peroxisomal fatty acid beta-oxidation multifunctional protein"/>
    <property type="match status" value="1"/>
</dbReference>
<proteinExistence type="inferred from homology"/>
<evidence type="ECO:0000256" key="5">
    <source>
        <dbReference type="ARBA" id="ARBA00007005"/>
    </source>
</evidence>
<comment type="similarity">
    <text evidence="5">In the central section; belongs to the 3-hydroxyacyl-CoA dehydrogenase family.</text>
</comment>
<dbReference type="SUPFAM" id="SSF52096">
    <property type="entry name" value="ClpP/crotonase"/>
    <property type="match status" value="1"/>
</dbReference>
<dbReference type="InterPro" id="IPR036291">
    <property type="entry name" value="NAD(P)-bd_dom_sf"/>
</dbReference>
<evidence type="ECO:0000256" key="17">
    <source>
        <dbReference type="ARBA" id="ARBA00023709"/>
    </source>
</evidence>
<evidence type="ECO:0000256" key="3">
    <source>
        <dbReference type="ARBA" id="ARBA00004275"/>
    </source>
</evidence>
<dbReference type="SUPFAM" id="SSF51735">
    <property type="entry name" value="NAD(P)-binding Rossmann-fold domains"/>
    <property type="match status" value="1"/>
</dbReference>
<evidence type="ECO:0000256" key="11">
    <source>
        <dbReference type="ARBA" id="ARBA00023098"/>
    </source>
</evidence>
<dbReference type="InterPro" id="IPR029045">
    <property type="entry name" value="ClpP/crotonase-like_dom_sf"/>
</dbReference>
<comment type="catalytic activity">
    <reaction evidence="16">
        <text>(3S)-3-hydroxybutanoyl-CoA = (3R)-3-hydroxybutanoyl-CoA</text>
        <dbReference type="Rhea" id="RHEA:21760"/>
        <dbReference type="ChEBI" id="CHEBI:57315"/>
        <dbReference type="ChEBI" id="CHEBI:57316"/>
        <dbReference type="EC" id="5.1.2.3"/>
    </reaction>
</comment>
<dbReference type="PROSITE" id="PS00067">
    <property type="entry name" value="3HCDH"/>
    <property type="match status" value="1"/>
</dbReference>
<dbReference type="Pfam" id="PF02737">
    <property type="entry name" value="3HCDH_N"/>
    <property type="match status" value="1"/>
</dbReference>
<gene>
    <name evidence="22" type="ORF">C2845_PM12G09320</name>
</gene>
<evidence type="ECO:0000313" key="22">
    <source>
        <dbReference type="EMBL" id="RLM78714.1"/>
    </source>
</evidence>
<comment type="subunit">
    <text evidence="7">Monomer.</text>
</comment>
<comment type="subcellular location">
    <subcellularLocation>
        <location evidence="3">Peroxisome</location>
    </subcellularLocation>
</comment>
<evidence type="ECO:0000256" key="6">
    <source>
        <dbReference type="ARBA" id="ARBA00008750"/>
    </source>
</evidence>
<comment type="catalytic activity">
    <reaction evidence="2">
        <text>a (3E)-enoyl-CoA = a 4-saturated (2E)-enoyl-CoA</text>
        <dbReference type="Rhea" id="RHEA:45228"/>
        <dbReference type="ChEBI" id="CHEBI:58521"/>
        <dbReference type="ChEBI" id="CHEBI:85097"/>
        <dbReference type="EC" id="5.3.3.8"/>
    </reaction>
</comment>
<evidence type="ECO:0000256" key="10">
    <source>
        <dbReference type="ARBA" id="ARBA00023027"/>
    </source>
</evidence>
<dbReference type="InterPro" id="IPR001753">
    <property type="entry name" value="Enoyl-CoA_hydra/iso"/>
</dbReference>
<evidence type="ECO:0000256" key="9">
    <source>
        <dbReference type="ARBA" id="ARBA00023002"/>
    </source>
</evidence>
<dbReference type="AlphaFoldDB" id="A0A3L6QDI0"/>
<dbReference type="Pfam" id="PF00725">
    <property type="entry name" value="3HCDH"/>
    <property type="match status" value="1"/>
</dbReference>
<keyword evidence="8" id="KW-0276">Fatty acid metabolism</keyword>
<keyword evidence="9" id="KW-0560">Oxidoreductase</keyword>
<dbReference type="GO" id="GO:0004165">
    <property type="term" value="F:delta(3)-delta(2)-enoyl-CoA isomerase activity"/>
    <property type="evidence" value="ECO:0007669"/>
    <property type="project" value="UniProtKB-EC"/>
</dbReference>
<dbReference type="InterPro" id="IPR008927">
    <property type="entry name" value="6-PGluconate_DH-like_C_sf"/>
</dbReference>
<evidence type="ECO:0000256" key="13">
    <source>
        <dbReference type="ARBA" id="ARBA00023235"/>
    </source>
</evidence>
<evidence type="ECO:0000256" key="7">
    <source>
        <dbReference type="ARBA" id="ARBA00011245"/>
    </source>
</evidence>
<dbReference type="OrthoDB" id="2018133at2759"/>
<keyword evidence="14" id="KW-0456">Lyase</keyword>
<dbReference type="CDD" id="cd06558">
    <property type="entry name" value="crotonase-like"/>
    <property type="match status" value="1"/>
</dbReference>
<sequence length="632" mass="68440">MAAGSIRVTMEVGADGVALITIANPPVNALHPILIAGLKDKYAEAARRDDVKAIVLTGAGGKFCGGFDINVFTKVHQTGDVSLMPDVSVELVSNMMEEGKKPSVAAIQGLALGGGLELAMGCHARISTPEAQLGLPELTLGIIPGFGGTQRLPRLVGLPKAIEMMLCSELGIWYDFYSKEAKVFKELVVAPTSRALVHVFFAQRSTTKVPGVTDVQLKPRQIRKVAVIGGGLMGSGIATALLVSNISVVLKEVNPQFLQRGEKMIAGNLEGLVKRGSLTKDKMNKAMSLLKGALDYSDFKDVDMVIEAVIEKIPLKQSIFADIEKICPKHCILATNTSTIDLNVVGEKTNSQDRIIGAHFFSPAHIMPLLEIVRTEKTSPQAILDLISVGKIIKKVPVVVGNCTGFAVNRTFFPYTQGSHLLVSLGIDVFRIDRVISNFGMPMGPFQLQDVAGYGVALAVKGIYAEAFGERNLDSDLVDLMVKDGRQGKVNGKGYYIYEKGGKPKPDPSVQRVIEEYRKHAKTMPGGKPVTLTDQDILEMIFFPVVNEACRVMDENVVIRASDLDIASVLGMGFPKYRGGLVFWADTVGAPYIYSKLSRWAELYERAKHVAARFGEVAHVRCCSAVGRRRIA</sequence>
<dbReference type="GO" id="GO:0003857">
    <property type="term" value="F:(3S)-3-hydroxyacyl-CoA dehydrogenase (NAD+) activity"/>
    <property type="evidence" value="ECO:0007669"/>
    <property type="project" value="TreeGrafter"/>
</dbReference>
<evidence type="ECO:0000256" key="15">
    <source>
        <dbReference type="ARBA" id="ARBA00023268"/>
    </source>
</evidence>
<dbReference type="PANTHER" id="PTHR23309">
    <property type="entry name" value="3-HYDROXYACYL-COA DEHYROGENASE"/>
    <property type="match status" value="1"/>
</dbReference>
<evidence type="ECO:0000256" key="16">
    <source>
        <dbReference type="ARBA" id="ARBA00023701"/>
    </source>
</evidence>
<protein>
    <submittedName>
        <fullName evidence="22">Peroxisomal fatty acid beta-oxidation multifunctional protein</fullName>
    </submittedName>
</protein>
<dbReference type="Gene3D" id="3.40.50.720">
    <property type="entry name" value="NAD(P)-binding Rossmann-like Domain"/>
    <property type="match status" value="1"/>
</dbReference>
<dbReference type="Gene3D" id="1.10.1040.50">
    <property type="match status" value="1"/>
</dbReference>
<dbReference type="EMBL" id="PQIB02000012">
    <property type="protein sequence ID" value="RLM78714.1"/>
    <property type="molecule type" value="Genomic_DNA"/>
</dbReference>
<comment type="catalytic activity">
    <reaction evidence="17">
        <text>a (3S)-3-hydroxyacyl-CoA = a (2E)-enoyl-CoA + H2O</text>
        <dbReference type="Rhea" id="RHEA:16105"/>
        <dbReference type="ChEBI" id="CHEBI:15377"/>
        <dbReference type="ChEBI" id="CHEBI:57318"/>
        <dbReference type="ChEBI" id="CHEBI:58856"/>
        <dbReference type="EC" id="4.2.1.17"/>
    </reaction>
</comment>
<evidence type="ECO:0000256" key="8">
    <source>
        <dbReference type="ARBA" id="ARBA00022832"/>
    </source>
</evidence>
<evidence type="ECO:0000259" key="21">
    <source>
        <dbReference type="Pfam" id="PF02737"/>
    </source>
</evidence>
<dbReference type="InterPro" id="IPR006180">
    <property type="entry name" value="3-OHacyl-CoA_DH_CS"/>
</dbReference>
<comment type="pathway">
    <text evidence="4">Lipid metabolism; fatty acid beta-oxidation.</text>
</comment>
<keyword evidence="11" id="KW-0443">Lipid metabolism</keyword>
<dbReference type="PROSITE" id="PS00166">
    <property type="entry name" value="ENOYL_COA_HYDRATASE"/>
    <property type="match status" value="1"/>
</dbReference>
<reference evidence="23" key="1">
    <citation type="journal article" date="2019" name="Nat. Commun.">
        <title>The genome of broomcorn millet.</title>
        <authorList>
            <person name="Zou C."/>
            <person name="Miki D."/>
            <person name="Li D."/>
            <person name="Tang Q."/>
            <person name="Xiao L."/>
            <person name="Rajput S."/>
            <person name="Deng P."/>
            <person name="Jia W."/>
            <person name="Huang R."/>
            <person name="Zhang M."/>
            <person name="Sun Y."/>
            <person name="Hu J."/>
            <person name="Fu X."/>
            <person name="Schnable P.S."/>
            <person name="Li F."/>
            <person name="Zhang H."/>
            <person name="Feng B."/>
            <person name="Zhu X."/>
            <person name="Liu R."/>
            <person name="Schnable J.C."/>
            <person name="Zhu J.-K."/>
            <person name="Zhang H."/>
        </authorList>
    </citation>
    <scope>NUCLEOTIDE SEQUENCE [LARGE SCALE GENOMIC DNA]</scope>
</reference>
<comment type="catalytic activity">
    <reaction evidence="18">
        <text>a 4-saturated-(3S)-3-hydroxyacyl-CoA = a (3E)-enoyl-CoA + H2O</text>
        <dbReference type="Rhea" id="RHEA:20724"/>
        <dbReference type="ChEBI" id="CHEBI:15377"/>
        <dbReference type="ChEBI" id="CHEBI:58521"/>
        <dbReference type="ChEBI" id="CHEBI:137480"/>
        <dbReference type="EC" id="4.2.1.17"/>
    </reaction>
</comment>
<dbReference type="GO" id="GO:0008692">
    <property type="term" value="F:3-hydroxybutyryl-CoA epimerase activity"/>
    <property type="evidence" value="ECO:0007669"/>
    <property type="project" value="UniProtKB-EC"/>
</dbReference>
<evidence type="ECO:0000313" key="23">
    <source>
        <dbReference type="Proteomes" id="UP000275267"/>
    </source>
</evidence>